<evidence type="ECO:0000256" key="1">
    <source>
        <dbReference type="SAM" id="Coils"/>
    </source>
</evidence>
<comment type="caution">
    <text evidence="2">The sequence shown here is derived from an EMBL/GenBank/DDBJ whole genome shotgun (WGS) entry which is preliminary data.</text>
</comment>
<evidence type="ECO:0000313" key="2">
    <source>
        <dbReference type="EMBL" id="KAJ7780007.1"/>
    </source>
</evidence>
<dbReference type="AlphaFoldDB" id="A0AAD7K7L3"/>
<organism evidence="2 3">
    <name type="scientific">Mycena metata</name>
    <dbReference type="NCBI Taxonomy" id="1033252"/>
    <lineage>
        <taxon>Eukaryota</taxon>
        <taxon>Fungi</taxon>
        <taxon>Dikarya</taxon>
        <taxon>Basidiomycota</taxon>
        <taxon>Agaricomycotina</taxon>
        <taxon>Agaricomycetes</taxon>
        <taxon>Agaricomycetidae</taxon>
        <taxon>Agaricales</taxon>
        <taxon>Marasmiineae</taxon>
        <taxon>Mycenaceae</taxon>
        <taxon>Mycena</taxon>
    </lineage>
</organism>
<gene>
    <name evidence="2" type="ORF">B0H16DRAFT_729585</name>
</gene>
<evidence type="ECO:0008006" key="4">
    <source>
        <dbReference type="Google" id="ProtNLM"/>
    </source>
</evidence>
<name>A0AAD7K7L3_9AGAR</name>
<reference evidence="2" key="1">
    <citation type="submission" date="2023-03" db="EMBL/GenBank/DDBJ databases">
        <title>Massive genome expansion in bonnet fungi (Mycena s.s.) driven by repeated elements and novel gene families across ecological guilds.</title>
        <authorList>
            <consortium name="Lawrence Berkeley National Laboratory"/>
            <person name="Harder C.B."/>
            <person name="Miyauchi S."/>
            <person name="Viragh M."/>
            <person name="Kuo A."/>
            <person name="Thoen E."/>
            <person name="Andreopoulos B."/>
            <person name="Lu D."/>
            <person name="Skrede I."/>
            <person name="Drula E."/>
            <person name="Henrissat B."/>
            <person name="Morin E."/>
            <person name="Kohler A."/>
            <person name="Barry K."/>
            <person name="LaButti K."/>
            <person name="Morin E."/>
            <person name="Salamov A."/>
            <person name="Lipzen A."/>
            <person name="Mereny Z."/>
            <person name="Hegedus B."/>
            <person name="Baldrian P."/>
            <person name="Stursova M."/>
            <person name="Weitz H."/>
            <person name="Taylor A."/>
            <person name="Grigoriev I.V."/>
            <person name="Nagy L.G."/>
            <person name="Martin F."/>
            <person name="Kauserud H."/>
        </authorList>
    </citation>
    <scope>NUCLEOTIDE SEQUENCE</scope>
    <source>
        <strain evidence="2">CBHHK182m</strain>
    </source>
</reference>
<dbReference type="Proteomes" id="UP001215598">
    <property type="component" value="Unassembled WGS sequence"/>
</dbReference>
<evidence type="ECO:0000313" key="3">
    <source>
        <dbReference type="Proteomes" id="UP001215598"/>
    </source>
</evidence>
<keyword evidence="3" id="KW-1185">Reference proteome</keyword>
<feature type="coiled-coil region" evidence="1">
    <location>
        <begin position="332"/>
        <end position="359"/>
    </location>
</feature>
<proteinExistence type="predicted"/>
<dbReference type="EMBL" id="JARKIB010000005">
    <property type="protein sequence ID" value="KAJ7780007.1"/>
    <property type="molecule type" value="Genomic_DNA"/>
</dbReference>
<protein>
    <recommendedName>
        <fullName evidence="4">Jacalin-type lectin domain-containing protein</fullName>
    </recommendedName>
</protein>
<keyword evidence="1" id="KW-0175">Coiled coil</keyword>
<sequence>MAGLLLVPYNDSMRLGQGFNSFLQMPCVYNAVKVNPESSKFAKKDVKDGVAQVVSYSSRFVDKISDVTRSMNISAGSSIKNGSVTMSGNSLSVDESKFSASDLNAVVSIKVINQTTVLDDNAQFSHGKDLKLKVDTNEEFFDVYGDCYVSGFIQGGDLHGIVSIKVLDAAHKESVKEKIKGQFNVGAQSGSEFHLGNSSSSSTGSSYGAELWQSETTISVSWSGGGQIKQPDEEWSIDLLFQVAAAFPAKVAACPQRTWAILTRYDNNLSFLQWADTRKIKSRDFTDVQLYASDLLDTYMEYKNNLLTIQNVLSRPGAYKVGPGNRPVNLAVADLVAERKKMKKEMRKIIRQIDKLNLNPAILAEIEDNPEHEIESPEIWATRLPVLISETTDQDLTKAAVTYATNEALDGFLFVHPPPAAAHAPPPAPIPPISAPVVAPRSSSEAMAPTVLPDLAPADVKAVLTPEEQAFVSSLENRTRYANYRFARPGGNLTRVLTYNDLPTLEGSLTPAGWPTQFQVKFVSWESDPIVGNAVTKYETMVLSHGSERGHVMSELDIALAPGEVINRVKIGTSREGWGVTGVVYFEVWTSAGQNKSAGSVGAAVSIVECQPPAGFVGLKGLFGSDGDVVDRIGVIWGV</sequence>
<accession>A0AAD7K7L3</accession>